<name>A0A0D3QM80_9PSED</name>
<dbReference type="InterPro" id="IPR006058">
    <property type="entry name" value="2Fe2S_fd_BS"/>
</dbReference>
<feature type="domain" description="2Fe-2S ferredoxin-type" evidence="3">
    <location>
        <begin position="1"/>
        <end position="92"/>
    </location>
</feature>
<dbReference type="Pfam" id="PF00175">
    <property type="entry name" value="NAD_binding_1"/>
    <property type="match status" value="1"/>
</dbReference>
<dbReference type="Gene3D" id="2.40.30.10">
    <property type="entry name" value="Translation factors"/>
    <property type="match status" value="1"/>
</dbReference>
<sequence length="326" mass="35873">MFKIQSDDLQHHFESDGNDTLLSAALRAELAFPYECNSGGCGACKIELLEGEVANLWPEASGLSARELRKNRFLACQCKALSDLKIRVINRAEGRASHPPKRISTRVIGKRFLSDEMFELRLVAEQDVMFSPGQYFMVELPELGTRAYSAASPVDGNTLTLIIKAVPNGKVSRALAHDAIETLQIDGPYGLSVLSASTETQSVFIAGGSGIAPMVSMVKALIAQEYEKPITVFYGSRLETELEAAETLFGHGANIRLINVLSSVTDGLEKKYPTGYVHEVIPAYMESLQGAEFYLCGPPQMINSVQKLLMIENKVPFESIHFDRFF</sequence>
<dbReference type="PANTHER" id="PTHR47354">
    <property type="entry name" value="NADH OXIDOREDUCTASE HCR"/>
    <property type="match status" value="1"/>
</dbReference>
<dbReference type="PROSITE" id="PS51384">
    <property type="entry name" value="FAD_FR"/>
    <property type="match status" value="1"/>
</dbReference>
<dbReference type="SUPFAM" id="SSF54292">
    <property type="entry name" value="2Fe-2S ferredoxin-like"/>
    <property type="match status" value="1"/>
</dbReference>
<dbReference type="InterPro" id="IPR050415">
    <property type="entry name" value="MRET"/>
</dbReference>
<dbReference type="Pfam" id="PF00970">
    <property type="entry name" value="FAD_binding_6"/>
    <property type="match status" value="1"/>
</dbReference>
<evidence type="ECO:0000256" key="1">
    <source>
        <dbReference type="ARBA" id="ARBA00023014"/>
    </source>
</evidence>
<dbReference type="Pfam" id="PF00111">
    <property type="entry name" value="Fer2"/>
    <property type="match status" value="1"/>
</dbReference>
<accession>A0A0D3QM80</accession>
<feature type="domain" description="FAD-binding FR-type" evidence="4">
    <location>
        <begin position="100"/>
        <end position="195"/>
    </location>
</feature>
<evidence type="ECO:0000259" key="4">
    <source>
        <dbReference type="PROSITE" id="PS51384"/>
    </source>
</evidence>
<dbReference type="InterPro" id="IPR001041">
    <property type="entry name" value="2Fe-2S_ferredoxin-type"/>
</dbReference>
<keyword evidence="1" id="KW-0479">Metal-binding</keyword>
<protein>
    <submittedName>
        <fullName evidence="5">Reductase</fullName>
    </submittedName>
</protein>
<dbReference type="SUPFAM" id="SSF52343">
    <property type="entry name" value="Ferredoxin reductase-like, C-terminal NADP-linked domain"/>
    <property type="match status" value="1"/>
</dbReference>
<dbReference type="InterPro" id="IPR012675">
    <property type="entry name" value="Beta-grasp_dom_sf"/>
</dbReference>
<comment type="cofactor">
    <cofactor evidence="2">
        <name>[2Fe-2S] cluster</name>
        <dbReference type="ChEBI" id="CHEBI:190135"/>
    </cofactor>
</comment>
<evidence type="ECO:0000259" key="3">
    <source>
        <dbReference type="PROSITE" id="PS51085"/>
    </source>
</evidence>
<evidence type="ECO:0000256" key="2">
    <source>
        <dbReference type="ARBA" id="ARBA00034078"/>
    </source>
</evidence>
<dbReference type="SUPFAM" id="SSF63380">
    <property type="entry name" value="Riboflavin synthase domain-like"/>
    <property type="match status" value="1"/>
</dbReference>
<evidence type="ECO:0000313" key="5">
    <source>
        <dbReference type="EMBL" id="AJO68020.1"/>
    </source>
</evidence>
<reference evidence="5" key="1">
    <citation type="journal article" date="2015" name="Mol. Biotechnol.">
        <title>Cloning of Toluene 4-Monooxygenase Genes and Application of Two-Phase System to the Production of the Anticancer Agent, Indirubin.</title>
        <authorList>
            <person name="Wongsaroj L."/>
            <person name="Sallabhan R."/>
            <person name="Dubbs J.M."/>
            <person name="Mongkolsuk S."/>
            <person name="Loprasert S."/>
        </authorList>
    </citation>
    <scope>NUCLEOTIDE SEQUENCE</scope>
    <source>
        <strain evidence="5">M4</strain>
    </source>
</reference>
<dbReference type="Gene3D" id="3.40.50.80">
    <property type="entry name" value="Nucleotide-binding domain of ferredoxin-NADP reductase (FNR) module"/>
    <property type="match status" value="1"/>
</dbReference>
<dbReference type="PROSITE" id="PS51085">
    <property type="entry name" value="2FE2S_FER_2"/>
    <property type="match status" value="1"/>
</dbReference>
<dbReference type="PRINTS" id="PR00371">
    <property type="entry name" value="FPNCR"/>
</dbReference>
<dbReference type="AlphaFoldDB" id="A0A0D3QM80"/>
<dbReference type="InterPro" id="IPR001709">
    <property type="entry name" value="Flavoprot_Pyr_Nucl_cyt_Rdtase"/>
</dbReference>
<dbReference type="BRENDA" id="1.14.13.236">
    <property type="organism ID" value="15000"/>
</dbReference>
<organism evidence="5">
    <name type="scientific">Pseudomonas sp. M4(2015)</name>
    <dbReference type="NCBI Taxonomy" id="1617279"/>
    <lineage>
        <taxon>Bacteria</taxon>
        <taxon>Pseudomonadati</taxon>
        <taxon>Pseudomonadota</taxon>
        <taxon>Gammaproteobacteria</taxon>
        <taxon>Pseudomonadales</taxon>
        <taxon>Pseudomonadaceae</taxon>
        <taxon>Pseudomonas</taxon>
    </lineage>
</organism>
<dbReference type="PANTHER" id="PTHR47354:SF5">
    <property type="entry name" value="PROTEIN RFBI"/>
    <property type="match status" value="1"/>
</dbReference>
<dbReference type="InterPro" id="IPR039261">
    <property type="entry name" value="FNR_nucleotide-bd"/>
</dbReference>
<dbReference type="InterPro" id="IPR036010">
    <property type="entry name" value="2Fe-2S_ferredoxin-like_sf"/>
</dbReference>
<dbReference type="Gene3D" id="3.10.20.30">
    <property type="match status" value="1"/>
</dbReference>
<gene>
    <name evidence="5" type="primary">tmoF</name>
</gene>
<dbReference type="EMBL" id="KJ735680">
    <property type="protein sequence ID" value="AJO68020.1"/>
    <property type="molecule type" value="Genomic_DNA"/>
</dbReference>
<dbReference type="GO" id="GO:0051537">
    <property type="term" value="F:2 iron, 2 sulfur cluster binding"/>
    <property type="evidence" value="ECO:0007669"/>
    <property type="project" value="InterPro"/>
</dbReference>
<dbReference type="GO" id="GO:0016491">
    <property type="term" value="F:oxidoreductase activity"/>
    <property type="evidence" value="ECO:0007669"/>
    <property type="project" value="InterPro"/>
</dbReference>
<dbReference type="InterPro" id="IPR017927">
    <property type="entry name" value="FAD-bd_FR_type"/>
</dbReference>
<proteinExistence type="predicted"/>
<dbReference type="PROSITE" id="PS00197">
    <property type="entry name" value="2FE2S_FER_1"/>
    <property type="match status" value="1"/>
</dbReference>
<keyword evidence="1" id="KW-0408">Iron</keyword>
<dbReference type="CDD" id="cd00207">
    <property type="entry name" value="fer2"/>
    <property type="match status" value="1"/>
</dbReference>
<dbReference type="InterPro" id="IPR008333">
    <property type="entry name" value="Cbr1-like_FAD-bd_dom"/>
</dbReference>
<dbReference type="InterPro" id="IPR017938">
    <property type="entry name" value="Riboflavin_synthase-like_b-brl"/>
</dbReference>
<dbReference type="PRINTS" id="PR00410">
    <property type="entry name" value="PHEHYDRXLASE"/>
</dbReference>
<keyword evidence="1" id="KW-0411">Iron-sulfur</keyword>
<dbReference type="InterPro" id="IPR001433">
    <property type="entry name" value="OxRdtase_FAD/NAD-bd"/>
</dbReference>